<name>A0A3R6W9B7_9LACO</name>
<dbReference type="Proteomes" id="UP000284109">
    <property type="component" value="Unassembled WGS sequence"/>
</dbReference>
<dbReference type="SUPFAM" id="SSF52266">
    <property type="entry name" value="SGNH hydrolase"/>
    <property type="match status" value="1"/>
</dbReference>
<keyword evidence="3" id="KW-1185">Reference proteome</keyword>
<dbReference type="PANTHER" id="PTHR30383">
    <property type="entry name" value="THIOESTERASE 1/PROTEASE 1/LYSOPHOSPHOLIPASE L1"/>
    <property type="match status" value="1"/>
</dbReference>
<dbReference type="OrthoDB" id="252349at2"/>
<dbReference type="InterPro" id="IPR013830">
    <property type="entry name" value="SGNH_hydro"/>
</dbReference>
<gene>
    <name evidence="2" type="ORF">DS831_06940</name>
</gene>
<evidence type="ECO:0000313" key="3">
    <source>
        <dbReference type="Proteomes" id="UP000284109"/>
    </source>
</evidence>
<dbReference type="EMBL" id="QOCR01000004">
    <property type="protein sequence ID" value="RHW49892.1"/>
    <property type="molecule type" value="Genomic_DNA"/>
</dbReference>
<proteinExistence type="predicted"/>
<dbReference type="CDD" id="cd04506">
    <property type="entry name" value="SGNH_hydrolase_YpmR_like"/>
    <property type="match status" value="1"/>
</dbReference>
<dbReference type="PANTHER" id="PTHR30383:SF27">
    <property type="entry name" value="SPORE GERMINATION LIPASE LIPC"/>
    <property type="match status" value="1"/>
</dbReference>
<dbReference type="Pfam" id="PF13472">
    <property type="entry name" value="Lipase_GDSL_2"/>
    <property type="match status" value="1"/>
</dbReference>
<organism evidence="2 3">
    <name type="scientific">Bombilactobacillus bombi</name>
    <dbReference type="NCBI Taxonomy" id="1303590"/>
    <lineage>
        <taxon>Bacteria</taxon>
        <taxon>Bacillati</taxon>
        <taxon>Bacillota</taxon>
        <taxon>Bacilli</taxon>
        <taxon>Lactobacillales</taxon>
        <taxon>Lactobacillaceae</taxon>
        <taxon>Bombilactobacillus</taxon>
    </lineage>
</organism>
<comment type="caution">
    <text evidence="2">The sequence shown here is derived from an EMBL/GenBank/DDBJ whole genome shotgun (WGS) entry which is preliminary data.</text>
</comment>
<feature type="domain" description="SGNH hydrolase-type esterase" evidence="1">
    <location>
        <begin position="43"/>
        <end position="247"/>
    </location>
</feature>
<sequence>MRRRKVLDIKRILTCLLVIIFAGRIIWSSQPVQAQQKSFPVTAVGDSLTYGVGDPTKRGGYCYLIQKPLKRATKQKVHVDNFGISGETSKQILKRVQSKDNLRQALKKSRIVIITAGGNDVMHALRAQGLKLSQSQLLKYQDAYTANMNNMIKEIRSLNSRAPIYIYGIYNPYAIYFKKVPGMKMAIDNWNQNTRLLTQDYHRVHFVDISALAQPKKLQYSKKNQETTNPLLYTKDYFHPNRQGYQLMTDKLWKKLQATKTEWRP</sequence>
<protein>
    <submittedName>
        <fullName evidence="2">Lipase</fullName>
    </submittedName>
</protein>
<evidence type="ECO:0000313" key="2">
    <source>
        <dbReference type="EMBL" id="RHW49892.1"/>
    </source>
</evidence>
<dbReference type="GO" id="GO:0004622">
    <property type="term" value="F:phosphatidylcholine lysophospholipase activity"/>
    <property type="evidence" value="ECO:0007669"/>
    <property type="project" value="TreeGrafter"/>
</dbReference>
<dbReference type="AlphaFoldDB" id="A0A3R6W9B7"/>
<accession>A0A3R6W9B7</accession>
<reference evidence="2 3" key="1">
    <citation type="submission" date="2018-07" db="EMBL/GenBank/DDBJ databases">
        <title>Genome sequences of six Lactobacillus spp. isolated from bumble bee guts.</title>
        <authorList>
            <person name="Motta E.V.S."/>
            <person name="Moran N.A."/>
        </authorList>
    </citation>
    <scope>NUCLEOTIDE SEQUENCE [LARGE SCALE GENOMIC DNA]</scope>
    <source>
        <strain evidence="2 3">BI-1.1</strain>
    </source>
</reference>
<dbReference type="InterPro" id="IPR036514">
    <property type="entry name" value="SGNH_hydro_sf"/>
</dbReference>
<evidence type="ECO:0000259" key="1">
    <source>
        <dbReference type="Pfam" id="PF13472"/>
    </source>
</evidence>
<dbReference type="Gene3D" id="3.40.50.1110">
    <property type="entry name" value="SGNH hydrolase"/>
    <property type="match status" value="1"/>
</dbReference>
<dbReference type="InterPro" id="IPR051532">
    <property type="entry name" value="Ester_Hydrolysis_Enzymes"/>
</dbReference>